<dbReference type="SUPFAM" id="SSF50249">
    <property type="entry name" value="Nucleic acid-binding proteins"/>
    <property type="match status" value="1"/>
</dbReference>
<dbReference type="InterPro" id="IPR030390">
    <property type="entry name" value="MeTrfase_TrmA_AS"/>
</dbReference>
<dbReference type="AlphaFoldDB" id="K9YY31"/>
<evidence type="ECO:0000256" key="2">
    <source>
        <dbReference type="ARBA" id="ARBA00022679"/>
    </source>
</evidence>
<feature type="binding site" evidence="4">
    <location>
        <position position="272"/>
    </location>
    <ligand>
        <name>S-adenosyl-L-methionine</name>
        <dbReference type="ChEBI" id="CHEBI:59789"/>
    </ligand>
</feature>
<evidence type="ECO:0000313" key="7">
    <source>
        <dbReference type="EMBL" id="AFZ51200.1"/>
    </source>
</evidence>
<dbReference type="HOGENOM" id="CLU_014689_3_2_3"/>
<dbReference type="GO" id="GO:0008757">
    <property type="term" value="F:S-adenosylmethionine-dependent methyltransferase activity"/>
    <property type="evidence" value="ECO:0007669"/>
    <property type="project" value="UniProtKB-ARBA"/>
</dbReference>
<evidence type="ECO:0000256" key="1">
    <source>
        <dbReference type="ARBA" id="ARBA00022603"/>
    </source>
</evidence>
<keyword evidence="1 4" id="KW-0489">Methyltransferase</keyword>
<dbReference type="eggNOG" id="COG2265">
    <property type="taxonomic scope" value="Bacteria"/>
</dbReference>
<dbReference type="PROSITE" id="PS50926">
    <property type="entry name" value="TRAM"/>
    <property type="match status" value="1"/>
</dbReference>
<dbReference type="InterPro" id="IPR012340">
    <property type="entry name" value="NA-bd_OB-fold"/>
</dbReference>
<dbReference type="PROSITE" id="PS01230">
    <property type="entry name" value="TRMA_1"/>
    <property type="match status" value="1"/>
</dbReference>
<proteinExistence type="inferred from homology"/>
<protein>
    <submittedName>
        <fullName evidence="7">SAM-dependent methyltransferase, tRNA(Uracil-5)-methyltransferase</fullName>
    </submittedName>
</protein>
<dbReference type="Gene3D" id="3.40.50.150">
    <property type="entry name" value="Vaccinia Virus protein VP39"/>
    <property type="match status" value="2"/>
</dbReference>
<dbReference type="InterPro" id="IPR010280">
    <property type="entry name" value="U5_MeTrfase_fam"/>
</dbReference>
<evidence type="ECO:0000256" key="4">
    <source>
        <dbReference type="PROSITE-ProRule" id="PRU01024"/>
    </source>
</evidence>
<comment type="similarity">
    <text evidence="4">Belongs to the class I-like SAM-binding methyltransferase superfamily. RNA M5U methyltransferase family.</text>
</comment>
<feature type="active site" evidence="5">
    <location>
        <position position="369"/>
    </location>
</feature>
<feature type="domain" description="TRAM" evidence="6">
    <location>
        <begin position="11"/>
        <end position="69"/>
    </location>
</feature>
<feature type="binding site" evidence="4">
    <location>
        <position position="243"/>
    </location>
    <ligand>
        <name>S-adenosyl-L-methionine</name>
        <dbReference type="ChEBI" id="CHEBI:59789"/>
    </ligand>
</feature>
<keyword evidence="2 4" id="KW-0808">Transferase</keyword>
<reference evidence="7" key="1">
    <citation type="submission" date="2012-04" db="EMBL/GenBank/DDBJ databases">
        <title>Finished genome of Dactylococcopsis salina PCC 8305.</title>
        <authorList>
            <consortium name="US DOE Joint Genome Institute"/>
            <person name="Gugger M."/>
            <person name="Coursin T."/>
            <person name="Rippka R."/>
            <person name="Tandeau De Marsac N."/>
            <person name="Huntemann M."/>
            <person name="Wei C.-L."/>
            <person name="Han J."/>
            <person name="Detter J.C."/>
            <person name="Han C."/>
            <person name="Tapia R."/>
            <person name="Daligault H."/>
            <person name="Chen A."/>
            <person name="Krypides N."/>
            <person name="Mavromatis K."/>
            <person name="Markowitz V."/>
            <person name="Szeto E."/>
            <person name="Ivanova N."/>
            <person name="Ovchinnikova G."/>
            <person name="Pagani I."/>
            <person name="Pati A."/>
            <person name="Goodwin L."/>
            <person name="Peters L."/>
            <person name="Pitluck S."/>
            <person name="Woyke T."/>
            <person name="Kerfeld C."/>
        </authorList>
    </citation>
    <scope>NUCLEOTIDE SEQUENCE [LARGE SCALE GENOMIC DNA]</scope>
    <source>
        <strain evidence="7">PCC 8305</strain>
    </source>
</reference>
<evidence type="ECO:0000256" key="5">
    <source>
        <dbReference type="PROSITE-ProRule" id="PRU10015"/>
    </source>
</evidence>
<dbReference type="GO" id="GO:0032259">
    <property type="term" value="P:methylation"/>
    <property type="evidence" value="ECO:0007669"/>
    <property type="project" value="UniProtKB-KW"/>
</dbReference>
<feature type="binding site" evidence="4">
    <location>
        <position position="342"/>
    </location>
    <ligand>
        <name>S-adenosyl-L-methionine</name>
        <dbReference type="ChEBI" id="CHEBI:59789"/>
    </ligand>
</feature>
<dbReference type="OrthoDB" id="9804590at2"/>
<feature type="active site" description="Nucleophile" evidence="4">
    <location>
        <position position="369"/>
    </location>
</feature>
<dbReference type="CDD" id="cd02440">
    <property type="entry name" value="AdoMet_MTases"/>
    <property type="match status" value="1"/>
</dbReference>
<dbReference type="Proteomes" id="UP000010482">
    <property type="component" value="Chromosome"/>
</dbReference>
<evidence type="ECO:0000313" key="8">
    <source>
        <dbReference type="Proteomes" id="UP000010482"/>
    </source>
</evidence>
<dbReference type="PANTHER" id="PTHR11061:SF30">
    <property type="entry name" value="TRNA (URACIL(54)-C(5))-METHYLTRANSFERASE"/>
    <property type="match status" value="1"/>
</dbReference>
<dbReference type="GO" id="GO:0008173">
    <property type="term" value="F:RNA methyltransferase activity"/>
    <property type="evidence" value="ECO:0007669"/>
    <property type="project" value="InterPro"/>
</dbReference>
<dbReference type="KEGG" id="dsl:Dacsa_2613"/>
<gene>
    <name evidence="7" type="ORF">Dacsa_2613</name>
</gene>
<dbReference type="Pfam" id="PF05958">
    <property type="entry name" value="tRNA_U5-meth_tr"/>
    <property type="match status" value="1"/>
</dbReference>
<dbReference type="GO" id="GO:0006396">
    <property type="term" value="P:RNA processing"/>
    <property type="evidence" value="ECO:0007669"/>
    <property type="project" value="InterPro"/>
</dbReference>
<accession>K9YY31</accession>
<dbReference type="Gene3D" id="2.40.50.140">
    <property type="entry name" value="Nucleic acid-binding proteins"/>
    <property type="match status" value="1"/>
</dbReference>
<dbReference type="RefSeq" id="WP_015230190.1">
    <property type="nucleotide sequence ID" value="NC_019780.1"/>
</dbReference>
<dbReference type="PROSITE" id="PS51687">
    <property type="entry name" value="SAM_MT_RNA_M5U"/>
    <property type="match status" value="1"/>
</dbReference>
<dbReference type="EMBL" id="CP003944">
    <property type="protein sequence ID" value="AFZ51200.1"/>
    <property type="molecule type" value="Genomic_DNA"/>
</dbReference>
<feature type="binding site" evidence="4">
    <location>
        <position position="293"/>
    </location>
    <ligand>
        <name>S-adenosyl-L-methionine</name>
        <dbReference type="ChEBI" id="CHEBI:59789"/>
    </ligand>
</feature>
<dbReference type="InterPro" id="IPR002792">
    <property type="entry name" value="TRAM_dom"/>
</dbReference>
<dbReference type="GO" id="GO:0009451">
    <property type="term" value="P:RNA modification"/>
    <property type="evidence" value="ECO:0007669"/>
    <property type="project" value="UniProtKB-ARBA"/>
</dbReference>
<dbReference type="PROSITE" id="PS01231">
    <property type="entry name" value="TRMA_2"/>
    <property type="match status" value="1"/>
</dbReference>
<organism evidence="7 8">
    <name type="scientific">Dactylococcopsis salina (strain PCC 8305)</name>
    <name type="common">Myxobactron salinum</name>
    <dbReference type="NCBI Taxonomy" id="13035"/>
    <lineage>
        <taxon>Bacteria</taxon>
        <taxon>Bacillati</taxon>
        <taxon>Cyanobacteriota</taxon>
        <taxon>Cyanophyceae</taxon>
        <taxon>Nodosilineales</taxon>
        <taxon>Cymatolegaceae</taxon>
        <taxon>Dactylococcopsis</taxon>
    </lineage>
</organism>
<sequence>MTLNDTINIKQLQRGDSLTVTIERFNHKYLGETSVQGKTVLVPGSIPGETIRGEVIRNWKRRLLLKPIEIIEPSIDRVAPKCQHFTTCAGCQFQHISYRKQLEIKASRLQNYFHEKHPCHPLPLRGVIGSPTPYRYRNSIKLHGPGEPGFWQVLGVDMMRNEECPICVESVDKALQQQRQEHFHQFTRQGILNVLIRGTKIGETYVGPENPSAEEITWLNEELTHPLTDVTYQLIVPAHAFWQGSTPMLPKLIEQVVRPIREFSPDVLVESYCGMGLFGIMSAPFAKEIIGIEEHPLAIEAAKQNQENLNLSNLRIFRAKTEDRLEEFLVDLPSEKSALIVDPPRSGLPKKVLKQILKAPPQLLVYVSCSPESFARNLEALCRETYQLEDMVGLDMFPQTKHLECVGILKRIIDRSTYSPLSKGG</sequence>
<dbReference type="InterPro" id="IPR030391">
    <property type="entry name" value="MeTrfase_TrmA_CS"/>
</dbReference>
<dbReference type="STRING" id="13035.Dacsa_2613"/>
<name>K9YY31_DACS8</name>
<evidence type="ECO:0000256" key="3">
    <source>
        <dbReference type="ARBA" id="ARBA00022691"/>
    </source>
</evidence>
<dbReference type="PANTHER" id="PTHR11061">
    <property type="entry name" value="RNA M5U METHYLTRANSFERASE"/>
    <property type="match status" value="1"/>
</dbReference>
<dbReference type="InterPro" id="IPR029063">
    <property type="entry name" value="SAM-dependent_MTases_sf"/>
</dbReference>
<dbReference type="SUPFAM" id="SSF53335">
    <property type="entry name" value="S-adenosyl-L-methionine-dependent methyltransferases"/>
    <property type="match status" value="1"/>
</dbReference>
<evidence type="ECO:0000259" key="6">
    <source>
        <dbReference type="PROSITE" id="PS50926"/>
    </source>
</evidence>
<keyword evidence="8" id="KW-1185">Reference proteome</keyword>
<keyword evidence="3 4" id="KW-0949">S-adenosyl-L-methionine</keyword>